<organism evidence="3 4">
    <name type="scientific">Paragonimus westermani</name>
    <dbReference type="NCBI Taxonomy" id="34504"/>
    <lineage>
        <taxon>Eukaryota</taxon>
        <taxon>Metazoa</taxon>
        <taxon>Spiralia</taxon>
        <taxon>Lophotrochozoa</taxon>
        <taxon>Platyhelminthes</taxon>
        <taxon>Trematoda</taxon>
        <taxon>Digenea</taxon>
        <taxon>Plagiorchiida</taxon>
        <taxon>Troglotremata</taxon>
        <taxon>Troglotrematidae</taxon>
        <taxon>Paragonimus</taxon>
    </lineage>
</organism>
<evidence type="ECO:0000313" key="3">
    <source>
        <dbReference type="EMBL" id="KAA3673890.1"/>
    </source>
</evidence>
<dbReference type="GO" id="GO:0005773">
    <property type="term" value="C:vacuole"/>
    <property type="evidence" value="ECO:0007669"/>
    <property type="project" value="GOC"/>
</dbReference>
<dbReference type="Gene3D" id="3.40.50.1460">
    <property type="match status" value="3"/>
</dbReference>
<evidence type="ECO:0000256" key="1">
    <source>
        <dbReference type="ARBA" id="ARBA00009941"/>
    </source>
</evidence>
<sequence>MLRVSASAIAVICLVGLTQASNSQSAIFNSDPKKNWAVLVAGSDGWWNYRHQSDVCHAYQLLTGLGIPRENIITFMYDDIANNRNGPQDNVFVYFSDHGAEGLICFPEGNHDTHKLTLDQQFEEVRETTVMSHVMKYGDMSMGSLTVDKFQAHGMKENMPVSDKMHSTVADRKPSSRAHLAGLMRTMMDATTEDEHESAKRRLHRAMQMGTIVEHTFDDIITEVEKRHEPSGIQMDKLEQLKCFEAVFEVFKRHCFTIQQVTD</sequence>
<comment type="caution">
    <text evidence="3">The sequence shown here is derived from an EMBL/GenBank/DDBJ whole genome shotgun (WGS) entry which is preliminary data.</text>
</comment>
<dbReference type="Pfam" id="PF01650">
    <property type="entry name" value="Peptidase_C13"/>
    <property type="match status" value="2"/>
</dbReference>
<comment type="similarity">
    <text evidence="1">Belongs to the peptidase C13 family.</text>
</comment>
<dbReference type="AlphaFoldDB" id="A0A5J4NEM4"/>
<dbReference type="PANTHER" id="PTHR12000:SF42">
    <property type="entry name" value="LEGUMAIN"/>
    <property type="match status" value="1"/>
</dbReference>
<feature type="chain" id="PRO_5023856197" evidence="2">
    <location>
        <begin position="21"/>
        <end position="263"/>
    </location>
</feature>
<proteinExistence type="inferred from homology"/>
<dbReference type="InterPro" id="IPR048501">
    <property type="entry name" value="Legum_prodom"/>
</dbReference>
<dbReference type="Proteomes" id="UP000324629">
    <property type="component" value="Unassembled WGS sequence"/>
</dbReference>
<dbReference type="GO" id="GO:0004197">
    <property type="term" value="F:cysteine-type endopeptidase activity"/>
    <property type="evidence" value="ECO:0007669"/>
    <property type="project" value="TreeGrafter"/>
</dbReference>
<dbReference type="CDD" id="cd21115">
    <property type="entry name" value="legumain_C"/>
    <property type="match status" value="1"/>
</dbReference>
<name>A0A5J4NEM4_9TREM</name>
<feature type="signal peptide" evidence="2">
    <location>
        <begin position="1"/>
        <end position="20"/>
    </location>
</feature>
<accession>A0A5J4NEM4</accession>
<dbReference type="Gene3D" id="1.10.132.130">
    <property type="match status" value="1"/>
</dbReference>
<gene>
    <name evidence="3" type="ORF">DEA37_0009655</name>
</gene>
<dbReference type="GO" id="GO:0006624">
    <property type="term" value="P:vacuolar protein processing"/>
    <property type="evidence" value="ECO:0007669"/>
    <property type="project" value="TreeGrafter"/>
</dbReference>
<evidence type="ECO:0000256" key="2">
    <source>
        <dbReference type="SAM" id="SignalP"/>
    </source>
</evidence>
<dbReference type="InterPro" id="IPR001096">
    <property type="entry name" value="Peptidase_C13"/>
</dbReference>
<evidence type="ECO:0000313" key="4">
    <source>
        <dbReference type="Proteomes" id="UP000324629"/>
    </source>
</evidence>
<dbReference type="EMBL" id="QNGE01003556">
    <property type="protein sequence ID" value="KAA3673890.1"/>
    <property type="molecule type" value="Genomic_DNA"/>
</dbReference>
<keyword evidence="4" id="KW-1185">Reference proteome</keyword>
<dbReference type="PIRSF" id="PIRSF019663">
    <property type="entry name" value="Legumain"/>
    <property type="match status" value="1"/>
</dbReference>
<keyword evidence="2" id="KW-0732">Signal</keyword>
<dbReference type="PANTHER" id="PTHR12000">
    <property type="entry name" value="HEMOGLOBINASE FAMILY MEMBER"/>
    <property type="match status" value="1"/>
</dbReference>
<dbReference type="InterPro" id="IPR046427">
    <property type="entry name" value="Legumain_prodom_sf"/>
</dbReference>
<dbReference type="GO" id="GO:0051603">
    <property type="term" value="P:proteolysis involved in protein catabolic process"/>
    <property type="evidence" value="ECO:0007669"/>
    <property type="project" value="TreeGrafter"/>
</dbReference>
<dbReference type="PRINTS" id="PR00776">
    <property type="entry name" value="HEMOGLOBNASE"/>
</dbReference>
<protein>
    <submittedName>
        <fullName evidence="3">Legumain</fullName>
    </submittedName>
</protein>
<reference evidence="3 4" key="1">
    <citation type="journal article" date="2019" name="Gigascience">
        <title>Whole-genome sequence of the oriental lung fluke Paragonimus westermani.</title>
        <authorList>
            <person name="Oey H."/>
            <person name="Zakrzewski M."/>
            <person name="Narain K."/>
            <person name="Devi K.R."/>
            <person name="Agatsuma T."/>
            <person name="Nawaratna S."/>
            <person name="Gobert G.N."/>
            <person name="Jones M.K."/>
            <person name="Ragan M.A."/>
            <person name="McManus D.P."/>
            <person name="Krause L."/>
        </authorList>
    </citation>
    <scope>NUCLEOTIDE SEQUENCE [LARGE SCALE GENOMIC DNA]</scope>
    <source>
        <strain evidence="3 4">IND2009</strain>
    </source>
</reference>